<dbReference type="RefSeq" id="WP_129003013.1">
    <property type="nucleotide sequence ID" value="NZ_SDHZ01000001.1"/>
</dbReference>
<gene>
    <name evidence="1" type="ORF">ESB13_10915</name>
</gene>
<organism evidence="1 2">
    <name type="scientific">Filimonas effusa</name>
    <dbReference type="NCBI Taxonomy" id="2508721"/>
    <lineage>
        <taxon>Bacteria</taxon>
        <taxon>Pseudomonadati</taxon>
        <taxon>Bacteroidota</taxon>
        <taxon>Chitinophagia</taxon>
        <taxon>Chitinophagales</taxon>
        <taxon>Chitinophagaceae</taxon>
        <taxon>Filimonas</taxon>
    </lineage>
</organism>
<dbReference type="Proteomes" id="UP000290545">
    <property type="component" value="Unassembled WGS sequence"/>
</dbReference>
<dbReference type="EMBL" id="SDHZ01000001">
    <property type="protein sequence ID" value="RXK87263.1"/>
    <property type="molecule type" value="Genomic_DNA"/>
</dbReference>
<keyword evidence="2" id="KW-1185">Reference proteome</keyword>
<dbReference type="GO" id="GO:0016857">
    <property type="term" value="F:racemase and epimerase activity, acting on carbohydrates and derivatives"/>
    <property type="evidence" value="ECO:0007669"/>
    <property type="project" value="InterPro"/>
</dbReference>
<reference evidence="1 2" key="1">
    <citation type="submission" date="2019-01" db="EMBL/GenBank/DDBJ databases">
        <title>Filimonas sp. strain TTM-71.</title>
        <authorList>
            <person name="Chen W.-M."/>
        </authorList>
    </citation>
    <scope>NUCLEOTIDE SEQUENCE [LARGE SCALE GENOMIC DNA]</scope>
    <source>
        <strain evidence="1 2">TTM-71</strain>
    </source>
</reference>
<dbReference type="PANTHER" id="PTHR43239">
    <property type="entry name" value="UPF0734 PROTEIN DDB_G0273871/DDB_G0273177"/>
    <property type="match status" value="1"/>
</dbReference>
<comment type="caution">
    <text evidence="1">The sequence shown here is derived from an EMBL/GenBank/DDBJ whole genome shotgun (WGS) entry which is preliminary data.</text>
</comment>
<accession>A0A4Q1DEZ7</accession>
<dbReference type="InterPro" id="IPR008000">
    <property type="entry name" value="Rham/fucose_mutarotase"/>
</dbReference>
<dbReference type="AlphaFoldDB" id="A0A4Q1DEZ7"/>
<dbReference type="SUPFAM" id="SSF54909">
    <property type="entry name" value="Dimeric alpha+beta barrel"/>
    <property type="match status" value="1"/>
</dbReference>
<protein>
    <submittedName>
        <fullName evidence="1">L-rhamnose mutarotase</fullName>
    </submittedName>
</protein>
<dbReference type="InterPro" id="IPR052996">
    <property type="entry name" value="Carb_Metab_Mutarotase"/>
</dbReference>
<dbReference type="OrthoDB" id="1430580at2"/>
<dbReference type="Pfam" id="PF05336">
    <property type="entry name" value="rhaM"/>
    <property type="match status" value="1"/>
</dbReference>
<sequence>MKRYCMALDLVDDPQLIAEYDAYHKAIWPEIVNAIATAGIAEMEIYRAGNRLFMIMEVTEGFSMQAKAASDAANPKVQEWESLMWKYQQALPIADAGEKWVMMNCIFSLRDQFTPQ</sequence>
<name>A0A4Q1DEZ7_9BACT</name>
<dbReference type="InterPro" id="IPR011008">
    <property type="entry name" value="Dimeric_a/b-barrel"/>
</dbReference>
<dbReference type="PANTHER" id="PTHR43239:SF1">
    <property type="entry name" value="UPF0734 PROTEIN DDB_G0273871_DDB_G0273177"/>
    <property type="match status" value="1"/>
</dbReference>
<evidence type="ECO:0000313" key="1">
    <source>
        <dbReference type="EMBL" id="RXK87263.1"/>
    </source>
</evidence>
<dbReference type="Gene3D" id="3.30.70.100">
    <property type="match status" value="1"/>
</dbReference>
<evidence type="ECO:0000313" key="2">
    <source>
        <dbReference type="Proteomes" id="UP000290545"/>
    </source>
</evidence>
<proteinExistence type="predicted"/>